<keyword evidence="1" id="KW-1133">Transmembrane helix</keyword>
<sequence length="125" mass="14260">MPTGEEISWWREVLGAISAALIAVATWSFIAGRKSREFEQQLESLKSTQEQIVADLRKEILTVVQQSMSTAALQQLEQAGEIRTNIAVIQALIGEMQEDIKAIFERLERRKIEIYPPPHGERREQ</sequence>
<keyword evidence="3" id="KW-1185">Reference proteome</keyword>
<name>A0A7U3YJ58_DESPD</name>
<organism evidence="2 3">
    <name type="scientific">Desulfobulbus propionicus (strain ATCC 33891 / DSM 2032 / VKM B-1956 / 1pr3)</name>
    <dbReference type="NCBI Taxonomy" id="577650"/>
    <lineage>
        <taxon>Bacteria</taxon>
        <taxon>Pseudomonadati</taxon>
        <taxon>Thermodesulfobacteriota</taxon>
        <taxon>Desulfobulbia</taxon>
        <taxon>Desulfobulbales</taxon>
        <taxon>Desulfobulbaceae</taxon>
        <taxon>Desulfobulbus</taxon>
    </lineage>
</organism>
<proteinExistence type="predicted"/>
<dbReference type="AlphaFoldDB" id="A0A7U3YJ58"/>
<dbReference type="RefSeq" id="WP_015722916.1">
    <property type="nucleotide sequence ID" value="NC_014972.1"/>
</dbReference>
<dbReference type="Proteomes" id="UP000006365">
    <property type="component" value="Chromosome"/>
</dbReference>
<accession>A0A7U3YJ58</accession>
<evidence type="ECO:0000256" key="1">
    <source>
        <dbReference type="SAM" id="Phobius"/>
    </source>
</evidence>
<reference evidence="2 3" key="1">
    <citation type="journal article" date="2011" name="Stand. Genomic Sci.">
        <title>Complete genome sequence of Desulfobulbus propionicus type strain (1pr3).</title>
        <authorList>
            <person name="Pagani I."/>
            <person name="Lapidus A."/>
            <person name="Nolan M."/>
            <person name="Lucas S."/>
            <person name="Hammon N."/>
            <person name="Deshpande S."/>
            <person name="Cheng J.F."/>
            <person name="Chertkov O."/>
            <person name="Davenport K."/>
            <person name="Tapia R."/>
            <person name="Han C."/>
            <person name="Goodwin L."/>
            <person name="Pitluck S."/>
            <person name="Liolios K."/>
            <person name="Mavromatis K."/>
            <person name="Ivanova N."/>
            <person name="Mikhailova N."/>
            <person name="Pati A."/>
            <person name="Chen A."/>
            <person name="Palaniappan K."/>
            <person name="Land M."/>
            <person name="Hauser L."/>
            <person name="Chang Y.J."/>
            <person name="Jeffries C.D."/>
            <person name="Detter J.C."/>
            <person name="Brambilla E."/>
            <person name="Kannan K.P."/>
            <person name="Djao O.D."/>
            <person name="Rohde M."/>
            <person name="Pukall R."/>
            <person name="Spring S."/>
            <person name="Goker M."/>
            <person name="Sikorski J."/>
            <person name="Woyke T."/>
            <person name="Bristow J."/>
            <person name="Eisen J.A."/>
            <person name="Markowitz V."/>
            <person name="Hugenholtz P."/>
            <person name="Kyrpides N.C."/>
            <person name="Klenk H.P."/>
        </authorList>
    </citation>
    <scope>NUCLEOTIDE SEQUENCE [LARGE SCALE GENOMIC DNA]</scope>
    <source>
        <strain evidence="3">ATCC 33891 / DSM 2032 / 1pr3</strain>
    </source>
</reference>
<keyword evidence="1" id="KW-0812">Transmembrane</keyword>
<gene>
    <name evidence="2" type="ordered locus">Despr_0179</name>
</gene>
<feature type="transmembrane region" description="Helical" evidence="1">
    <location>
        <begin position="13"/>
        <end position="32"/>
    </location>
</feature>
<evidence type="ECO:0000313" key="2">
    <source>
        <dbReference type="EMBL" id="ADW16368.1"/>
    </source>
</evidence>
<evidence type="ECO:0000313" key="3">
    <source>
        <dbReference type="Proteomes" id="UP000006365"/>
    </source>
</evidence>
<dbReference type="EMBL" id="CP002364">
    <property type="protein sequence ID" value="ADW16368.1"/>
    <property type="molecule type" value="Genomic_DNA"/>
</dbReference>
<keyword evidence="1" id="KW-0472">Membrane</keyword>
<protein>
    <submittedName>
        <fullName evidence="2">Uncharacterized protein</fullName>
    </submittedName>
</protein>
<dbReference type="KEGG" id="dpr:Despr_0179"/>